<organism evidence="2 3">
    <name type="scientific">Dreissena polymorpha</name>
    <name type="common">Zebra mussel</name>
    <name type="synonym">Mytilus polymorpha</name>
    <dbReference type="NCBI Taxonomy" id="45954"/>
    <lineage>
        <taxon>Eukaryota</taxon>
        <taxon>Metazoa</taxon>
        <taxon>Spiralia</taxon>
        <taxon>Lophotrochozoa</taxon>
        <taxon>Mollusca</taxon>
        <taxon>Bivalvia</taxon>
        <taxon>Autobranchia</taxon>
        <taxon>Heteroconchia</taxon>
        <taxon>Euheterodonta</taxon>
        <taxon>Imparidentia</taxon>
        <taxon>Neoheterodontei</taxon>
        <taxon>Myida</taxon>
        <taxon>Dreissenoidea</taxon>
        <taxon>Dreissenidae</taxon>
        <taxon>Dreissena</taxon>
    </lineage>
</organism>
<gene>
    <name evidence="2" type="ORF">DPMN_012579</name>
</gene>
<proteinExistence type="predicted"/>
<feature type="non-terminal residue" evidence="2">
    <location>
        <position position="1"/>
    </location>
</feature>
<reference evidence="2" key="2">
    <citation type="submission" date="2020-11" db="EMBL/GenBank/DDBJ databases">
        <authorList>
            <person name="McCartney M.A."/>
            <person name="Auch B."/>
            <person name="Kono T."/>
            <person name="Mallez S."/>
            <person name="Becker A."/>
            <person name="Gohl D.M."/>
            <person name="Silverstein K.A.T."/>
            <person name="Koren S."/>
            <person name="Bechman K.B."/>
            <person name="Herman A."/>
            <person name="Abrahante J.E."/>
            <person name="Garbe J."/>
        </authorList>
    </citation>
    <scope>NUCLEOTIDE SEQUENCE</scope>
    <source>
        <strain evidence="2">Duluth1</strain>
        <tissue evidence="2">Whole animal</tissue>
    </source>
</reference>
<evidence type="ECO:0000313" key="3">
    <source>
        <dbReference type="Proteomes" id="UP000828390"/>
    </source>
</evidence>
<dbReference type="EMBL" id="JAIWYP010000001">
    <property type="protein sequence ID" value="KAH3888543.1"/>
    <property type="molecule type" value="Genomic_DNA"/>
</dbReference>
<protein>
    <submittedName>
        <fullName evidence="2">Uncharacterized protein</fullName>
    </submittedName>
</protein>
<evidence type="ECO:0000313" key="2">
    <source>
        <dbReference type="EMBL" id="KAH3888543.1"/>
    </source>
</evidence>
<dbReference type="Proteomes" id="UP000828390">
    <property type="component" value="Unassembled WGS sequence"/>
</dbReference>
<evidence type="ECO:0000256" key="1">
    <source>
        <dbReference type="SAM" id="MobiDB-lite"/>
    </source>
</evidence>
<name>A0A9D4N2Q9_DREPO</name>
<accession>A0A9D4N2Q9</accession>
<keyword evidence="3" id="KW-1185">Reference proteome</keyword>
<sequence>MDAAEEDIETRGKYKIPADAAEASWAELQKYMDATQVQTIFQESLRVLLQRPELPYNPYIGFHNRIKVHQEKFHLSQQTREEIVRNLNNDVENHHIETVHTVKHYSSLWGAKSIITVINPAALEKYRWLVTTVTPGLLADMDQYKTEVMVALTGPAVFTGAFYTDVPSVTIHVEYLVTGPELQQAMYQFVSSLMADIDAMYQSEHHSVLSAEIRHAENEGNKPSKVTWTLQRIGQETEEFMAQVKETVLLYKYVTLKCSFQLDPDDTRYVHGDKIYAFNFMKNADDSLAPQGIECYAEIPAVCVHTGVFFEKSGAENYFSMYEPESINMDLARLPQTDESAKGNQNPSQTSPEPGTSSSHHDNSIKMKIDGFLIPPSDDSVIFSWRITSPIRSYFQQQVAAAFTEVALYKVLYNLIILTLLDRNSLKHSEDVLVEVCRCIVVLLSLFSRNSLKHSEDVLVEVWRIFHGTYGHLNVLMQRNKALRAAIEAVTLDQDYGDIRPLLIQYMEDIEITLCDSFTERSQDQVNIGRVMVARVQSLLPLAENILASDSHSNFVMEDLHALNLYLVPLMMGTADICLQASDKATMFIREIKETLQQADPEVVQRIKKRPVEKPVKKRRGLFGTTEVPKKPVVTEEQEDEGEYSHGREDSVVCNHRTSVLPVQTLIDKEMSPVKVVYETVLMKYMLDCHFDDMWTGYLLELTCDVSLPRNPFSRLVSSLRQAAMRMDLCYEKPTAVVQKAFNSEQKIKHKNSYMHSIAGLGVFGLETALTLIDTGVITSILQVLQLMQQEVYIQKKGPYRVGICLALCGPCTWYGRVQPYLNKIELQEHYYIQGPSGCHGEAIQLFAELVFNNMEALQSKRKGIGLAVGGVFLGDPLTIHWTLQDMMDKKQEFLSSLAQTCRRKQPIYGKVYMLLDNWFYVTVVEHFKLHFLVESAKVGKQETFYEDDPTELYMMLFGSYERAMFHYQLSGPVNHMDPLSACNVEGPSQYLEDRMYECQTRHDWLQYYRNLLLYDLINKRSSHVCDCWRMLHSVAGEIEYLNSMIDTMKGLVHINLAHVTSLGTSNEALLERQKQEADSPVNQAAFSRMLVAFLQKLEWTLGQGVTLSDTSLFEFLMERKLSRIIEYDEITKKPSIAPEKQ</sequence>
<dbReference type="AlphaFoldDB" id="A0A9D4N2Q9"/>
<reference evidence="2" key="1">
    <citation type="journal article" date="2019" name="bioRxiv">
        <title>The Genome of the Zebra Mussel, Dreissena polymorpha: A Resource for Invasive Species Research.</title>
        <authorList>
            <person name="McCartney M.A."/>
            <person name="Auch B."/>
            <person name="Kono T."/>
            <person name="Mallez S."/>
            <person name="Zhang Y."/>
            <person name="Obille A."/>
            <person name="Becker A."/>
            <person name="Abrahante J.E."/>
            <person name="Garbe J."/>
            <person name="Badalamenti J.P."/>
            <person name="Herman A."/>
            <person name="Mangelson H."/>
            <person name="Liachko I."/>
            <person name="Sullivan S."/>
            <person name="Sone E.D."/>
            <person name="Koren S."/>
            <person name="Silverstein K.A.T."/>
            <person name="Beckman K.B."/>
            <person name="Gohl D.M."/>
        </authorList>
    </citation>
    <scope>NUCLEOTIDE SEQUENCE</scope>
    <source>
        <strain evidence="2">Duluth1</strain>
        <tissue evidence="2">Whole animal</tissue>
    </source>
</reference>
<feature type="compositionally biased region" description="Polar residues" evidence="1">
    <location>
        <begin position="342"/>
        <end position="358"/>
    </location>
</feature>
<feature type="region of interest" description="Disordered" evidence="1">
    <location>
        <begin position="338"/>
        <end position="361"/>
    </location>
</feature>
<comment type="caution">
    <text evidence="2">The sequence shown here is derived from an EMBL/GenBank/DDBJ whole genome shotgun (WGS) entry which is preliminary data.</text>
</comment>